<gene>
    <name evidence="2" type="ORF">KKP3000_003275</name>
</gene>
<evidence type="ECO:0000313" key="3">
    <source>
        <dbReference type="Proteomes" id="UP001579974"/>
    </source>
</evidence>
<reference evidence="2 3" key="1">
    <citation type="journal article" date="2024" name="Int. J. Mol. Sci.">
        <title>Exploration of Alicyclobacillus spp. Genome in Search of Antibiotic Resistance.</title>
        <authorList>
            <person name="Bucka-Kolendo J."/>
            <person name="Kiousi D.E."/>
            <person name="Dekowska A."/>
            <person name="Mikolajczuk-Szczyrba A."/>
            <person name="Karadedos D.M."/>
            <person name="Michael P."/>
            <person name="Galanis A."/>
            <person name="Sokolowska B."/>
        </authorList>
    </citation>
    <scope>NUCLEOTIDE SEQUENCE [LARGE SCALE GENOMIC DNA]</scope>
    <source>
        <strain evidence="2 3">KKP 3000</strain>
    </source>
</reference>
<organism evidence="2 3">
    <name type="scientific">Alicyclobacillus fastidiosus</name>
    <dbReference type="NCBI Taxonomy" id="392011"/>
    <lineage>
        <taxon>Bacteria</taxon>
        <taxon>Bacillati</taxon>
        <taxon>Bacillota</taxon>
        <taxon>Bacilli</taxon>
        <taxon>Bacillales</taxon>
        <taxon>Alicyclobacillaceae</taxon>
        <taxon>Alicyclobacillus</taxon>
    </lineage>
</organism>
<keyword evidence="1" id="KW-0812">Transmembrane</keyword>
<dbReference type="Proteomes" id="UP001579974">
    <property type="component" value="Unassembled WGS sequence"/>
</dbReference>
<accession>A0ABV5ACC2</accession>
<keyword evidence="1" id="KW-0472">Membrane</keyword>
<proteinExistence type="predicted"/>
<dbReference type="RefSeq" id="WP_275476308.1">
    <property type="nucleotide sequence ID" value="NZ_CP162940.1"/>
</dbReference>
<feature type="transmembrane region" description="Helical" evidence="1">
    <location>
        <begin position="29"/>
        <end position="51"/>
    </location>
</feature>
<name>A0ABV5ACC2_9BACL</name>
<sequence>MNPSIRLFAGLIAASIAWAVTRVLSASPTVALTIGTCVFVFGALSTGRTYLLQRRLFRGDLWVQHSAPVVAGAIVATIVRMTHF</sequence>
<keyword evidence="1" id="KW-1133">Transmembrane helix</keyword>
<comment type="caution">
    <text evidence="2">The sequence shown here is derived from an EMBL/GenBank/DDBJ whole genome shotgun (WGS) entry which is preliminary data.</text>
</comment>
<evidence type="ECO:0000256" key="1">
    <source>
        <dbReference type="SAM" id="Phobius"/>
    </source>
</evidence>
<evidence type="ECO:0000313" key="2">
    <source>
        <dbReference type="EMBL" id="MFB5189884.1"/>
    </source>
</evidence>
<keyword evidence="3" id="KW-1185">Reference proteome</keyword>
<dbReference type="EMBL" id="JBDXSU010000004">
    <property type="protein sequence ID" value="MFB5189884.1"/>
    <property type="molecule type" value="Genomic_DNA"/>
</dbReference>
<protein>
    <submittedName>
        <fullName evidence="2">Uncharacterized protein</fullName>
    </submittedName>
</protein>